<comment type="caution">
    <text evidence="2">The sequence shown here is derived from an EMBL/GenBank/DDBJ whole genome shotgun (WGS) entry which is preliminary data.</text>
</comment>
<protein>
    <submittedName>
        <fullName evidence="2">Uncharacterized protein</fullName>
    </submittedName>
</protein>
<dbReference type="RefSeq" id="WP_109693183.1">
    <property type="nucleotide sequence ID" value="NZ_QGDD01000003.1"/>
</dbReference>
<dbReference type="AlphaFoldDB" id="A0A316TLC3"/>
<organism evidence="2 3">
    <name type="scientific">Nocardioides silvaticus</name>
    <dbReference type="NCBI Taxonomy" id="2201891"/>
    <lineage>
        <taxon>Bacteria</taxon>
        <taxon>Bacillati</taxon>
        <taxon>Actinomycetota</taxon>
        <taxon>Actinomycetes</taxon>
        <taxon>Propionibacteriales</taxon>
        <taxon>Nocardioidaceae</taxon>
        <taxon>Nocardioides</taxon>
    </lineage>
</organism>
<name>A0A316TLC3_9ACTN</name>
<evidence type="ECO:0000256" key="1">
    <source>
        <dbReference type="SAM" id="MobiDB-lite"/>
    </source>
</evidence>
<evidence type="ECO:0000313" key="3">
    <source>
        <dbReference type="Proteomes" id="UP000245507"/>
    </source>
</evidence>
<accession>A0A316TLC3</accession>
<keyword evidence="3" id="KW-1185">Reference proteome</keyword>
<gene>
    <name evidence="2" type="ORF">DJ010_08135</name>
</gene>
<feature type="region of interest" description="Disordered" evidence="1">
    <location>
        <begin position="56"/>
        <end position="90"/>
    </location>
</feature>
<sequence>MLTEDEVIADLARLRERSAGIEYDGPVPLTRRSAAATIVPVAAVAAVATLGATAVIGTDRDGGGTTTRSEPTASRDAATHTGDEATASPGQTTLIDAEITLAGRTIAYRHAPGNDPFAPGWQLALVLGDTLPAGATELTVPDGSKVWVAAAPSSDLGKSMMIVRSGPDGSTGERHYVAMASRFSTSELEDWVRTELDGE</sequence>
<proteinExistence type="predicted"/>
<evidence type="ECO:0000313" key="2">
    <source>
        <dbReference type="EMBL" id="PWN03092.1"/>
    </source>
</evidence>
<dbReference type="Proteomes" id="UP000245507">
    <property type="component" value="Unassembled WGS sequence"/>
</dbReference>
<dbReference type="EMBL" id="QGDD01000003">
    <property type="protein sequence ID" value="PWN03092.1"/>
    <property type="molecule type" value="Genomic_DNA"/>
</dbReference>
<reference evidence="2 3" key="1">
    <citation type="submission" date="2018-05" db="EMBL/GenBank/DDBJ databases">
        <title>Nocardioides silvaticus genome.</title>
        <authorList>
            <person name="Li C."/>
            <person name="Wang G."/>
        </authorList>
    </citation>
    <scope>NUCLEOTIDE SEQUENCE [LARGE SCALE GENOMIC DNA]</scope>
    <source>
        <strain evidence="2 3">CCTCC AB 2018079</strain>
    </source>
</reference>